<keyword evidence="2" id="KW-0812">Transmembrane</keyword>
<feature type="region of interest" description="Disordered" evidence="1">
    <location>
        <begin position="184"/>
        <end position="221"/>
    </location>
</feature>
<accession>A0ABR1T7T2</accession>
<dbReference type="Proteomes" id="UP001444661">
    <property type="component" value="Unassembled WGS sequence"/>
</dbReference>
<evidence type="ECO:0000256" key="1">
    <source>
        <dbReference type="SAM" id="MobiDB-lite"/>
    </source>
</evidence>
<keyword evidence="2" id="KW-0472">Membrane</keyword>
<feature type="transmembrane region" description="Helical" evidence="2">
    <location>
        <begin position="76"/>
        <end position="101"/>
    </location>
</feature>
<organism evidence="3 4">
    <name type="scientific">Apiospora rasikravindrae</name>
    <dbReference type="NCBI Taxonomy" id="990691"/>
    <lineage>
        <taxon>Eukaryota</taxon>
        <taxon>Fungi</taxon>
        <taxon>Dikarya</taxon>
        <taxon>Ascomycota</taxon>
        <taxon>Pezizomycotina</taxon>
        <taxon>Sordariomycetes</taxon>
        <taxon>Xylariomycetidae</taxon>
        <taxon>Amphisphaeriales</taxon>
        <taxon>Apiosporaceae</taxon>
        <taxon>Apiospora</taxon>
    </lineage>
</organism>
<feature type="transmembrane region" description="Helical" evidence="2">
    <location>
        <begin position="122"/>
        <end position="139"/>
    </location>
</feature>
<protein>
    <submittedName>
        <fullName evidence="3">Uncharacterized protein</fullName>
    </submittedName>
</protein>
<comment type="caution">
    <text evidence="3">The sequence shown here is derived from an EMBL/GenBank/DDBJ whole genome shotgun (WGS) entry which is preliminary data.</text>
</comment>
<keyword evidence="4" id="KW-1185">Reference proteome</keyword>
<feature type="transmembrane region" description="Helical" evidence="2">
    <location>
        <begin position="145"/>
        <end position="169"/>
    </location>
</feature>
<dbReference type="EMBL" id="JAQQWK010000005">
    <property type="protein sequence ID" value="KAK8042081.1"/>
    <property type="molecule type" value="Genomic_DNA"/>
</dbReference>
<gene>
    <name evidence="3" type="ORF">PG993_006604</name>
</gene>
<evidence type="ECO:0000313" key="3">
    <source>
        <dbReference type="EMBL" id="KAK8042081.1"/>
    </source>
</evidence>
<reference evidence="3 4" key="1">
    <citation type="submission" date="2023-01" db="EMBL/GenBank/DDBJ databases">
        <title>Analysis of 21 Apiospora genomes using comparative genomics revels a genus with tremendous synthesis potential of carbohydrate active enzymes and secondary metabolites.</title>
        <authorList>
            <person name="Sorensen T."/>
        </authorList>
    </citation>
    <scope>NUCLEOTIDE SEQUENCE [LARGE SCALE GENOMIC DNA]</scope>
    <source>
        <strain evidence="3 4">CBS 33761</strain>
    </source>
</reference>
<feature type="transmembrane region" description="Helical" evidence="2">
    <location>
        <begin position="33"/>
        <end position="56"/>
    </location>
</feature>
<name>A0ABR1T7T2_9PEZI</name>
<evidence type="ECO:0000313" key="4">
    <source>
        <dbReference type="Proteomes" id="UP001444661"/>
    </source>
</evidence>
<evidence type="ECO:0000256" key="2">
    <source>
        <dbReference type="SAM" id="Phobius"/>
    </source>
</evidence>
<feature type="region of interest" description="Disordered" evidence="1">
    <location>
        <begin position="295"/>
        <end position="315"/>
    </location>
</feature>
<sequence>MVGHGGFQPFDPGRCSHYARFASHLDRVHFEGLYWVLFVLVIFFLFLSSWIYQWTMWYKEKPNFDLDVFRQKLKRALVATIFIFLVSAATVVIETFCLLALQFCDGEDLMSLYWSTWTMMQIGSQIAIGGVVLALWHTLCNVKHPIWALAMGTPVLVVAGLGHVISLCLHKMYKKAKAKHQAYSTRGTSIKEPAGSEKTPADDGAAAEDNSGGTTLNEDADVEADADGQRSIYRNSHRPSFISTIGNEERFFFEIDVGAGNSEVIRQWPSFVSMSEGRALIQAVLMRPGSDPYLDGRPWSPQMPISPQSRKGLLG</sequence>
<keyword evidence="2" id="KW-1133">Transmembrane helix</keyword>
<proteinExistence type="predicted"/>